<sequence>MIASPAHHHSEWTCSNLRTQVATLFHDVGRKIECFSPCIGSSHVLQQQICDFEIGPSCKVTHPLQFFAHSHRGLISTIGENLGSNFEKTTTTGSESIGNGIELFATCKSSRNWLTIFGFMTHGATCRKPHSTCFTRLANDAGHFFNICGSCVLVTRTSFTHHIPAHCTMGNIRSDIHAVLPLINRIEIFGEGFPIPTYAFMKCSTRNVLHAFHELNKPLFLTRTNRSEPHTTVTDHNGGDTMTTRWFKQCVPTDLSVVMSMNIDEAGRDKFAGSVDFFGGFTNNGGGNFHNATVTDCNIGNTGCSPSAIDNHASTDQ</sequence>
<protein>
    <submittedName>
        <fullName evidence="1">Unannotated protein</fullName>
    </submittedName>
</protein>
<proteinExistence type="predicted"/>
<name>A0A6J6HNS9_9ZZZZ</name>
<dbReference type="EMBL" id="CAEZUZ010000070">
    <property type="protein sequence ID" value="CAB4615541.1"/>
    <property type="molecule type" value="Genomic_DNA"/>
</dbReference>
<gene>
    <name evidence="1" type="ORF">UFOPK1889_00545</name>
</gene>
<accession>A0A6J6HNS9</accession>
<evidence type="ECO:0000313" key="1">
    <source>
        <dbReference type="EMBL" id="CAB4615541.1"/>
    </source>
</evidence>
<organism evidence="1">
    <name type="scientific">freshwater metagenome</name>
    <dbReference type="NCBI Taxonomy" id="449393"/>
    <lineage>
        <taxon>unclassified sequences</taxon>
        <taxon>metagenomes</taxon>
        <taxon>ecological metagenomes</taxon>
    </lineage>
</organism>
<reference evidence="1" key="1">
    <citation type="submission" date="2020-05" db="EMBL/GenBank/DDBJ databases">
        <authorList>
            <person name="Chiriac C."/>
            <person name="Salcher M."/>
            <person name="Ghai R."/>
            <person name="Kavagutti S V."/>
        </authorList>
    </citation>
    <scope>NUCLEOTIDE SEQUENCE</scope>
</reference>
<dbReference type="AlphaFoldDB" id="A0A6J6HNS9"/>